<evidence type="ECO:0000313" key="9">
    <source>
        <dbReference type="EMBL" id="KAK1852065.1"/>
    </source>
</evidence>
<feature type="transmembrane region" description="Helical" evidence="7">
    <location>
        <begin position="288"/>
        <end position="310"/>
    </location>
</feature>
<dbReference type="PROSITE" id="PS00216">
    <property type="entry name" value="SUGAR_TRANSPORT_1"/>
    <property type="match status" value="1"/>
</dbReference>
<dbReference type="FunFam" id="1.20.1250.20:FF:000134">
    <property type="entry name" value="MFS sugar transporter protein"/>
    <property type="match status" value="1"/>
</dbReference>
<feature type="transmembrane region" description="Helical" evidence="7">
    <location>
        <begin position="454"/>
        <end position="473"/>
    </location>
</feature>
<dbReference type="AlphaFoldDB" id="A0AAD9AR92"/>
<proteinExistence type="inferred from homology"/>
<evidence type="ECO:0000313" key="10">
    <source>
        <dbReference type="Proteomes" id="UP001243330"/>
    </source>
</evidence>
<feature type="domain" description="Major facilitator superfamily (MFS) profile" evidence="8">
    <location>
        <begin position="39"/>
        <end position="477"/>
    </location>
</feature>
<protein>
    <submittedName>
        <fullName evidence="9">Hexose transporter</fullName>
    </submittedName>
</protein>
<keyword evidence="6 7" id="KW-0472">Membrane</keyword>
<evidence type="ECO:0000259" key="8">
    <source>
        <dbReference type="PROSITE" id="PS50850"/>
    </source>
</evidence>
<gene>
    <name evidence="9" type="ORF">CCHR01_05305</name>
</gene>
<dbReference type="EMBL" id="JAQOWY010000083">
    <property type="protein sequence ID" value="KAK1852065.1"/>
    <property type="molecule type" value="Genomic_DNA"/>
</dbReference>
<feature type="transmembrane region" description="Helical" evidence="7">
    <location>
        <begin position="425"/>
        <end position="442"/>
    </location>
</feature>
<feature type="transmembrane region" description="Helical" evidence="7">
    <location>
        <begin position="132"/>
        <end position="155"/>
    </location>
</feature>
<name>A0AAD9AR92_9PEZI</name>
<feature type="transmembrane region" description="Helical" evidence="7">
    <location>
        <begin position="167"/>
        <end position="186"/>
    </location>
</feature>
<sequence length="491" mass="54018">MKTRLTEDNTVITAVAGEQENNCHRQWWKDSGLTELNLRLLPIFLSPVMIGYDGALIGGLLTIPQCRCTLTMPLDTNLTGIMVAGYSIGGALMFWVVSLLGDIVGRRKVIMIGDAVMIATAVGQTFCYDARLYVMTRFLMGVGGITIVCLGPVLLTELAHPRQRGSLVATYSSFFYVGATASAWFTYGSLHLKSEWSWRLPVAVQVVPPLLQLPLMMLVPESPRWLVAKGDATKARRILAKYHANGFESDQLVQAEYDQICCSLENEKHQQKASWLAFFQTAGNRKRLFIVVVTSLMSQWSGGGIITYYFAAALKSVGIRQPLQQAGINGGLQTFNFVIALLSATIVDKVGRRVLFIFSTVTMLLAMVGLTVATQQFSVTSRSEAGSAVVVMFFIFQFGFDSGYAPLGTTYLAEICPFYLRAKAVALHYFITMASAAAGQYANPVAMADLGWKYYLVYVSILLVGLVVAWISFPETKGYTVEEITKIFDTN</sequence>
<feature type="transmembrane region" description="Helical" evidence="7">
    <location>
        <begin position="330"/>
        <end position="347"/>
    </location>
</feature>
<keyword evidence="10" id="KW-1185">Reference proteome</keyword>
<dbReference type="PROSITE" id="PS50850">
    <property type="entry name" value="MFS"/>
    <property type="match status" value="1"/>
</dbReference>
<dbReference type="PANTHER" id="PTHR48022">
    <property type="entry name" value="PLASTIDIC GLUCOSE TRANSPORTER 4"/>
    <property type="match status" value="1"/>
</dbReference>
<keyword evidence="4 7" id="KW-0812">Transmembrane</keyword>
<dbReference type="GO" id="GO:0016020">
    <property type="term" value="C:membrane"/>
    <property type="evidence" value="ECO:0007669"/>
    <property type="project" value="UniProtKB-SubCell"/>
</dbReference>
<dbReference type="Pfam" id="PF00083">
    <property type="entry name" value="Sugar_tr"/>
    <property type="match status" value="1"/>
</dbReference>
<evidence type="ECO:0000256" key="6">
    <source>
        <dbReference type="ARBA" id="ARBA00023136"/>
    </source>
</evidence>
<keyword evidence="3" id="KW-0813">Transport</keyword>
<dbReference type="InterPro" id="IPR020846">
    <property type="entry name" value="MFS_dom"/>
</dbReference>
<dbReference type="SUPFAM" id="SSF103473">
    <property type="entry name" value="MFS general substrate transporter"/>
    <property type="match status" value="1"/>
</dbReference>
<dbReference type="GO" id="GO:0005351">
    <property type="term" value="F:carbohydrate:proton symporter activity"/>
    <property type="evidence" value="ECO:0007669"/>
    <property type="project" value="TreeGrafter"/>
</dbReference>
<dbReference type="InterPro" id="IPR050360">
    <property type="entry name" value="MFS_Sugar_Transporters"/>
</dbReference>
<evidence type="ECO:0000256" key="1">
    <source>
        <dbReference type="ARBA" id="ARBA00004141"/>
    </source>
</evidence>
<dbReference type="InterPro" id="IPR005829">
    <property type="entry name" value="Sugar_transporter_CS"/>
</dbReference>
<feature type="transmembrane region" description="Helical" evidence="7">
    <location>
        <begin position="385"/>
        <end position="404"/>
    </location>
</feature>
<feature type="transmembrane region" description="Helical" evidence="7">
    <location>
        <begin position="354"/>
        <end position="373"/>
    </location>
</feature>
<dbReference type="InterPro" id="IPR036259">
    <property type="entry name" value="MFS_trans_sf"/>
</dbReference>
<comment type="caution">
    <text evidence="9">The sequence shown here is derived from an EMBL/GenBank/DDBJ whole genome shotgun (WGS) entry which is preliminary data.</text>
</comment>
<evidence type="ECO:0000256" key="4">
    <source>
        <dbReference type="ARBA" id="ARBA00022692"/>
    </source>
</evidence>
<reference evidence="9" key="1">
    <citation type="submission" date="2023-01" db="EMBL/GenBank/DDBJ databases">
        <title>Colletotrichum chrysophilum M932 genome sequence.</title>
        <authorList>
            <person name="Baroncelli R."/>
        </authorList>
    </citation>
    <scope>NUCLEOTIDE SEQUENCE</scope>
    <source>
        <strain evidence="9">M932</strain>
    </source>
</reference>
<feature type="transmembrane region" description="Helical" evidence="7">
    <location>
        <begin position="40"/>
        <end position="63"/>
    </location>
</feature>
<evidence type="ECO:0000256" key="7">
    <source>
        <dbReference type="SAM" id="Phobius"/>
    </source>
</evidence>
<feature type="transmembrane region" description="Helical" evidence="7">
    <location>
        <begin position="78"/>
        <end position="97"/>
    </location>
</feature>
<accession>A0AAD9AR92</accession>
<comment type="subcellular location">
    <subcellularLocation>
        <location evidence="1">Membrane</location>
        <topology evidence="1">Multi-pass membrane protein</topology>
    </subcellularLocation>
</comment>
<keyword evidence="5 7" id="KW-1133">Transmembrane helix</keyword>
<evidence type="ECO:0000256" key="3">
    <source>
        <dbReference type="ARBA" id="ARBA00022448"/>
    </source>
</evidence>
<evidence type="ECO:0000256" key="2">
    <source>
        <dbReference type="ARBA" id="ARBA00010992"/>
    </source>
</evidence>
<evidence type="ECO:0000256" key="5">
    <source>
        <dbReference type="ARBA" id="ARBA00022989"/>
    </source>
</evidence>
<comment type="similarity">
    <text evidence="2">Belongs to the major facilitator superfamily. Sugar transporter (TC 2.A.1.1) family.</text>
</comment>
<organism evidence="9 10">
    <name type="scientific">Colletotrichum chrysophilum</name>
    <dbReference type="NCBI Taxonomy" id="1836956"/>
    <lineage>
        <taxon>Eukaryota</taxon>
        <taxon>Fungi</taxon>
        <taxon>Dikarya</taxon>
        <taxon>Ascomycota</taxon>
        <taxon>Pezizomycotina</taxon>
        <taxon>Sordariomycetes</taxon>
        <taxon>Hypocreomycetidae</taxon>
        <taxon>Glomerellales</taxon>
        <taxon>Glomerellaceae</taxon>
        <taxon>Colletotrichum</taxon>
        <taxon>Colletotrichum gloeosporioides species complex</taxon>
    </lineage>
</organism>
<dbReference type="InterPro" id="IPR005828">
    <property type="entry name" value="MFS_sugar_transport-like"/>
</dbReference>
<dbReference type="Gene3D" id="1.20.1250.20">
    <property type="entry name" value="MFS general substrate transporter like domains"/>
    <property type="match status" value="1"/>
</dbReference>
<dbReference type="Proteomes" id="UP001243330">
    <property type="component" value="Unassembled WGS sequence"/>
</dbReference>
<dbReference type="PANTHER" id="PTHR48022:SF64">
    <property type="entry name" value="MAJOR FACILITATOR SUPERFAMILY (MFS) PROFILE DOMAIN-CONTAINING PROTEIN"/>
    <property type="match status" value="1"/>
</dbReference>